<dbReference type="InterPro" id="IPR002937">
    <property type="entry name" value="Amino_oxidase"/>
</dbReference>
<evidence type="ECO:0000256" key="5">
    <source>
        <dbReference type="RuleBase" id="RU362075"/>
    </source>
</evidence>
<dbReference type="InterPro" id="IPR014105">
    <property type="entry name" value="Carotenoid/retinoid_OxRdtase"/>
</dbReference>
<dbReference type="Pfam" id="PF01593">
    <property type="entry name" value="Amino_oxidase"/>
    <property type="match status" value="1"/>
</dbReference>
<evidence type="ECO:0000259" key="6">
    <source>
        <dbReference type="Pfam" id="PF01593"/>
    </source>
</evidence>
<organism evidence="7 8">
    <name type="scientific">Priestia flexa</name>
    <dbReference type="NCBI Taxonomy" id="86664"/>
    <lineage>
        <taxon>Bacteria</taxon>
        <taxon>Bacillati</taxon>
        <taxon>Bacillota</taxon>
        <taxon>Bacilli</taxon>
        <taxon>Bacillales</taxon>
        <taxon>Bacillaceae</taxon>
        <taxon>Priestia</taxon>
    </lineage>
</organism>
<comment type="caution">
    <text evidence="7">The sequence shown here is derived from an EMBL/GenBank/DDBJ whole genome shotgun (WGS) entry which is preliminary data.</text>
</comment>
<dbReference type="Gene3D" id="3.50.50.60">
    <property type="entry name" value="FAD/NAD(P)-binding domain"/>
    <property type="match status" value="1"/>
</dbReference>
<accession>A0A8I1ME72</accession>
<keyword evidence="2 5" id="KW-0125">Carotenoid biosynthesis</keyword>
<feature type="domain" description="Amine oxidase" evidence="6">
    <location>
        <begin position="10"/>
        <end position="460"/>
    </location>
</feature>
<dbReference type="Proteomes" id="UP000664578">
    <property type="component" value="Unassembled WGS sequence"/>
</dbReference>
<comment type="similarity">
    <text evidence="4">Belongs to the carotenoid/retinoid oxidoreductase family. CrtN subfamily.</text>
</comment>
<evidence type="ECO:0000256" key="2">
    <source>
        <dbReference type="ARBA" id="ARBA00022746"/>
    </source>
</evidence>
<reference evidence="7" key="1">
    <citation type="submission" date="2020-12" db="EMBL/GenBank/DDBJ databases">
        <title>PHA producing bacteria isolated from mangrove.</title>
        <authorList>
            <person name="Zheng W."/>
            <person name="Yu S."/>
            <person name="Huang Y."/>
        </authorList>
    </citation>
    <scope>NUCLEOTIDE SEQUENCE</scope>
    <source>
        <strain evidence="7">GN22-4</strain>
    </source>
</reference>
<dbReference type="SUPFAM" id="SSF51905">
    <property type="entry name" value="FAD/NAD(P)-binding domain"/>
    <property type="match status" value="1"/>
</dbReference>
<protein>
    <submittedName>
        <fullName evidence="7">Phytoene desaturase</fullName>
    </submittedName>
</protein>
<evidence type="ECO:0000256" key="1">
    <source>
        <dbReference type="ARBA" id="ARBA00004829"/>
    </source>
</evidence>
<evidence type="ECO:0000256" key="3">
    <source>
        <dbReference type="ARBA" id="ARBA00023002"/>
    </source>
</evidence>
<evidence type="ECO:0000256" key="4">
    <source>
        <dbReference type="ARBA" id="ARBA00038322"/>
    </source>
</evidence>
<name>A0A8I1ME72_9BACI</name>
<evidence type="ECO:0000313" key="8">
    <source>
        <dbReference type="Proteomes" id="UP000664578"/>
    </source>
</evidence>
<dbReference type="Gene3D" id="3.90.660.50">
    <property type="match status" value="1"/>
</dbReference>
<keyword evidence="3 5" id="KW-0560">Oxidoreductase</keyword>
<evidence type="ECO:0000313" key="7">
    <source>
        <dbReference type="EMBL" id="MBN8251201.1"/>
    </source>
</evidence>
<dbReference type="PANTHER" id="PTHR43734">
    <property type="entry name" value="PHYTOENE DESATURASE"/>
    <property type="match status" value="1"/>
</dbReference>
<dbReference type="GO" id="GO:0016117">
    <property type="term" value="P:carotenoid biosynthetic process"/>
    <property type="evidence" value="ECO:0007669"/>
    <property type="project" value="UniProtKB-KW"/>
</dbReference>
<sequence>MKVGIVGGGIGGLTTALLLAKQGFQIDIFEKESRLGGRLAFVEHNGYRIDEGPTIVLLPKMLTTILEEAGISSNQYELIQCDPLYKIHFADGTTYTKRATEEEQFCEIERSFPGESENYKRFMVDMKKRFEVGEKAFLQKSFVNKWDFWTWQNVKFLKQLNANQSMHKFVSRYFNDERLASAYALQSLYIGGNPYSSPAIYSLIPYSEHAHGIFYVKGGYASLVPVLEKALKKAGVQIHLNAPVDELIIEENEARGLKVRGEINEFDSVILNGDFPSMAKLSKVKEKKYVPSSSCLLFYFGLNKRYAHSNIHQYFMGQDFNEHMDQVFKSKTVPTDPAIYTFYPSLIDDTLAPEGKGVLYALVPVPSGHDIDWDKESAFMDQIIDTLEQKGFPGLREAIEWKQIRTPKDACDFGLYEGGSFGIAPELFQSGVFRPQLQPYEYKNVYAVGASIHPGGGVPIVMQGAKLLADSLVQASHQSFEKLS</sequence>
<dbReference type="PANTHER" id="PTHR43734:SF1">
    <property type="entry name" value="PHYTOENE DESATURASE"/>
    <property type="match status" value="1"/>
</dbReference>
<dbReference type="EMBL" id="JAEMWV010000002">
    <property type="protein sequence ID" value="MBN8251201.1"/>
    <property type="molecule type" value="Genomic_DNA"/>
</dbReference>
<dbReference type="NCBIfam" id="TIGR02734">
    <property type="entry name" value="crtI_fam"/>
    <property type="match status" value="1"/>
</dbReference>
<dbReference type="SMR" id="A0A8I1ME72"/>
<dbReference type="PRINTS" id="PR00419">
    <property type="entry name" value="ADXRDTASE"/>
</dbReference>
<proteinExistence type="inferred from homology"/>
<dbReference type="GO" id="GO:0016491">
    <property type="term" value="F:oxidoreductase activity"/>
    <property type="evidence" value="ECO:0007669"/>
    <property type="project" value="UniProtKB-KW"/>
</dbReference>
<dbReference type="AlphaFoldDB" id="A0A8I1ME72"/>
<gene>
    <name evidence="7" type="primary">crtI</name>
    <name evidence="7" type="ORF">JF537_06335</name>
</gene>
<dbReference type="RefSeq" id="WP_206782329.1">
    <property type="nucleotide sequence ID" value="NZ_JAEMWV010000002.1"/>
</dbReference>
<dbReference type="InterPro" id="IPR036188">
    <property type="entry name" value="FAD/NAD-bd_sf"/>
</dbReference>
<comment type="pathway">
    <text evidence="1 5">Carotenoid biosynthesis.</text>
</comment>